<evidence type="ECO:0000313" key="3">
    <source>
        <dbReference type="Proteomes" id="UP001491088"/>
    </source>
</evidence>
<keyword evidence="3" id="KW-1185">Reference proteome</keyword>
<name>A0ABZ2TSB2_9FLAO</name>
<keyword evidence="1" id="KW-0812">Transmembrane</keyword>
<dbReference type="InterPro" id="IPR021354">
    <property type="entry name" value="DUF2975"/>
</dbReference>
<proteinExistence type="predicted"/>
<accession>A0ABZ2TSB2</accession>
<gene>
    <name evidence="2" type="ORF">WG950_08370</name>
</gene>
<feature type="transmembrane region" description="Helical" evidence="1">
    <location>
        <begin position="192"/>
        <end position="214"/>
    </location>
</feature>
<dbReference type="EMBL" id="CP150496">
    <property type="protein sequence ID" value="WYW54542.1"/>
    <property type="molecule type" value="Genomic_DNA"/>
</dbReference>
<protein>
    <submittedName>
        <fullName evidence="2">DUF2975 domain-containing protein</fullName>
    </submittedName>
</protein>
<dbReference type="RefSeq" id="WP_340931605.1">
    <property type="nucleotide sequence ID" value="NZ_CP150496.1"/>
</dbReference>
<sequence length="269" mass="30839">MSFWLMIVISFVALAFTLYTGNGILQTSKNSTINISNKQIPINFSLSFNQGKRFTDYTKDSIGNTIDTQVFSRYSDDRLNFVNPDFLGKSKFTKEKLDSIFENSKDVEFFGKKIQFDGGYNENVSTKVSTISGKTNLKIETKNWQLSTLFNLKFYLSFIIIILILYYLKTLFQLLKTSLKFSLGLVKIINKIASLIIIWQVLNLVFSFLFSLYYDHASFKNTVQSDVFLSISPQYEFDLTLIIIALGLFVFSGLLSKANQIQQENDLTI</sequence>
<evidence type="ECO:0000256" key="1">
    <source>
        <dbReference type="SAM" id="Phobius"/>
    </source>
</evidence>
<dbReference type="Proteomes" id="UP001491088">
    <property type="component" value="Chromosome"/>
</dbReference>
<reference evidence="2 3" key="1">
    <citation type="submission" date="2024-03" db="EMBL/GenBank/DDBJ databases">
        <authorList>
            <person name="Cao K."/>
        </authorList>
    </citation>
    <scope>NUCLEOTIDE SEQUENCE [LARGE SCALE GENOMIC DNA]</scope>
    <source>
        <strain evidence="2 3">MCCC 1K00696</strain>
    </source>
</reference>
<keyword evidence="1" id="KW-0472">Membrane</keyword>
<feature type="transmembrane region" description="Helical" evidence="1">
    <location>
        <begin position="234"/>
        <end position="255"/>
    </location>
</feature>
<evidence type="ECO:0000313" key="2">
    <source>
        <dbReference type="EMBL" id="WYW54542.1"/>
    </source>
</evidence>
<feature type="transmembrane region" description="Helical" evidence="1">
    <location>
        <begin position="154"/>
        <end position="172"/>
    </location>
</feature>
<dbReference type="Pfam" id="PF11188">
    <property type="entry name" value="DUF2975"/>
    <property type="match status" value="1"/>
</dbReference>
<organism evidence="2 3">
    <name type="scientific">Polaribacter marinaquae</name>
    <dbReference type="NCBI Taxonomy" id="1642819"/>
    <lineage>
        <taxon>Bacteria</taxon>
        <taxon>Pseudomonadati</taxon>
        <taxon>Bacteroidota</taxon>
        <taxon>Flavobacteriia</taxon>
        <taxon>Flavobacteriales</taxon>
        <taxon>Flavobacteriaceae</taxon>
    </lineage>
</organism>
<keyword evidence="1" id="KW-1133">Transmembrane helix</keyword>